<feature type="region of interest" description="Disordered" evidence="1">
    <location>
        <begin position="690"/>
        <end position="710"/>
    </location>
</feature>
<evidence type="ECO:0000256" key="1">
    <source>
        <dbReference type="SAM" id="MobiDB-lite"/>
    </source>
</evidence>
<protein>
    <recommendedName>
        <fullName evidence="2">SANTA domain-containing protein</fullName>
    </recommendedName>
</protein>
<gene>
    <name evidence="3" type="ORF">WH47_04229</name>
</gene>
<evidence type="ECO:0000259" key="2">
    <source>
        <dbReference type="Pfam" id="PF09133"/>
    </source>
</evidence>
<sequence length="1068" mass="123469">MKFGDLQVEQRNKKLERILKIASLKEGISKGDESWSSHKSPSISRINLDQYQSTTNTSYSQDFNISSDVVSSSNNLRNILLQRKRINRNHKVVSTSSVKKFSEESDCQSDHFLMPTHTLDKVFRSSKKSDNNVTYNVTKYLLTSQSKCPLFDINKESLKRKQKYKSCNDREKYINTFSSLQIPSDTCPNRKVTIFTKWKVMLNEQSQLIIRGMLECGKIAQSKPIMKRLTSTNIESIYEHLYCLQGNIVDDECELPDYIRSKFYNGFPDDWENVCQSWKTFLQGCSRTFRWPTPITDSDDDLKTEVTDITFACANSPEDGILNLKSFKESHISRASAVTNCSCNILEMKDKQDFNSNSYKKCDSFTQTYISDITENSSHQVDIEPSKKQYNNDKENCIHQEDKNLNYSRIRNEENGLKDKLSLILNNLTDKNCSHECISKVIEILEDCLNYVVTCGSSKEDTFNIKSSKLEGNNERNHESLEYCQSESSPLENNIGKIIDTSSVLRRKRTFAEMNEANSSSTSDSENEVYAGVPKISMKRMIRRKKELMKPYKRKLRKKVMHQKYDIAKERRTLDVFPTISNCTKQSYRKSIRSKDTNGINFDDSSISIIEDEKNDFAKLRSNNDEHVKSDILKSRQWEKSNDFMKNKTTHEMQEHFVKEKDFTATCKPTKHFCPSHETTENQKHEINMSTKRKNKMREMSLSVDTGNKKESENIKDQYQKHLSCQQYEEFSTPLKNDRRKTPSPVIIRSVPVHIDITKKNSKCSPQNRKIYVVENKDKTINELIKNESVMERESPRKSDTIKKSNLNSLTDSKQYSKENNSTTLKILSPANLKMSENNKPKLLSAWRPIVLSDSGLQLIFKGDLLNEDGHIVHTNFTTNKVLHRISLRLIETIHHEFYHLIGELNDTKHAVPKELLSQCHYGCPSRIELFCKRWKLLESAVTTSYAEMMEGLNNTSMINGTPVAISSKGRKIMRPLNYWTGERIIFKDDNVIYKPGNSSDCSMLNHGSPNKSKHVKNSKQEIRNKSKAENLYESEVPIVIKKSYNLKGKRDMNREVNTLPISPSKQM</sequence>
<dbReference type="OrthoDB" id="118550at2759"/>
<reference evidence="3 4" key="1">
    <citation type="submission" date="2015-07" db="EMBL/GenBank/DDBJ databases">
        <title>The genome of Habropoda laboriosa.</title>
        <authorList>
            <person name="Pan H."/>
            <person name="Kapheim K."/>
        </authorList>
    </citation>
    <scope>NUCLEOTIDE SEQUENCE [LARGE SCALE GENOMIC DNA]</scope>
    <source>
        <strain evidence="3">0110345459</strain>
    </source>
</reference>
<proteinExistence type="predicted"/>
<feature type="domain" description="SANTA" evidence="2">
    <location>
        <begin position="196"/>
        <end position="273"/>
    </location>
</feature>
<evidence type="ECO:0000313" key="3">
    <source>
        <dbReference type="EMBL" id="KOC62568.1"/>
    </source>
</evidence>
<dbReference type="InterPro" id="IPR015216">
    <property type="entry name" value="SANTA"/>
</dbReference>
<accession>A0A0L7QVA1</accession>
<dbReference type="AlphaFoldDB" id="A0A0L7QVA1"/>
<keyword evidence="4" id="KW-1185">Reference proteome</keyword>
<organism evidence="3 4">
    <name type="scientific">Habropoda laboriosa</name>
    <dbReference type="NCBI Taxonomy" id="597456"/>
    <lineage>
        <taxon>Eukaryota</taxon>
        <taxon>Metazoa</taxon>
        <taxon>Ecdysozoa</taxon>
        <taxon>Arthropoda</taxon>
        <taxon>Hexapoda</taxon>
        <taxon>Insecta</taxon>
        <taxon>Pterygota</taxon>
        <taxon>Neoptera</taxon>
        <taxon>Endopterygota</taxon>
        <taxon>Hymenoptera</taxon>
        <taxon>Apocrita</taxon>
        <taxon>Aculeata</taxon>
        <taxon>Apoidea</taxon>
        <taxon>Anthophila</taxon>
        <taxon>Apidae</taxon>
        <taxon>Habropoda</taxon>
    </lineage>
</organism>
<name>A0A0L7QVA1_9HYME</name>
<dbReference type="Pfam" id="PF09133">
    <property type="entry name" value="SANTA"/>
    <property type="match status" value="1"/>
</dbReference>
<evidence type="ECO:0000313" key="4">
    <source>
        <dbReference type="Proteomes" id="UP000053825"/>
    </source>
</evidence>
<feature type="region of interest" description="Disordered" evidence="1">
    <location>
        <begin position="1006"/>
        <end position="1027"/>
    </location>
</feature>
<dbReference type="Proteomes" id="UP000053825">
    <property type="component" value="Unassembled WGS sequence"/>
</dbReference>
<dbReference type="EMBL" id="KQ414727">
    <property type="protein sequence ID" value="KOC62568.1"/>
    <property type="molecule type" value="Genomic_DNA"/>
</dbReference>